<keyword evidence="1" id="KW-1133">Transmembrane helix</keyword>
<evidence type="ECO:0000313" key="2">
    <source>
        <dbReference type="EMBL" id="OCF31046.1"/>
    </source>
</evidence>
<evidence type="ECO:0000313" key="3">
    <source>
        <dbReference type="Proteomes" id="UP000092666"/>
    </source>
</evidence>
<keyword evidence="1" id="KW-0812">Transmembrane</keyword>
<dbReference type="PANTHER" id="PTHR21310">
    <property type="entry name" value="AMINOGLYCOSIDE PHOSPHOTRANSFERASE-RELATED-RELATED"/>
    <property type="match status" value="1"/>
</dbReference>
<gene>
    <name evidence="2" type="ORF">I316_07317</name>
</gene>
<organism evidence="2 3">
    <name type="scientific">Kwoniella heveanensis BCC8398</name>
    <dbReference type="NCBI Taxonomy" id="1296120"/>
    <lineage>
        <taxon>Eukaryota</taxon>
        <taxon>Fungi</taxon>
        <taxon>Dikarya</taxon>
        <taxon>Basidiomycota</taxon>
        <taxon>Agaricomycotina</taxon>
        <taxon>Tremellomycetes</taxon>
        <taxon>Tremellales</taxon>
        <taxon>Cryptococcaceae</taxon>
        <taxon>Kwoniella</taxon>
    </lineage>
</organism>
<evidence type="ECO:0000256" key="1">
    <source>
        <dbReference type="SAM" id="Phobius"/>
    </source>
</evidence>
<keyword evidence="1" id="KW-0472">Membrane</keyword>
<dbReference type="STRING" id="1296120.A0A1B9GJA9"/>
<dbReference type="PANTHER" id="PTHR21310:SF13">
    <property type="entry name" value="AMINOGLYCOSIDE PHOSPHOTRANSFERASE DOMAIN-CONTAINING PROTEIN"/>
    <property type="match status" value="1"/>
</dbReference>
<reference evidence="2 3" key="1">
    <citation type="submission" date="2013-07" db="EMBL/GenBank/DDBJ databases">
        <title>The Genome Sequence of Cryptococcus heveanensis BCC8398.</title>
        <authorList>
            <consortium name="The Broad Institute Genome Sequencing Platform"/>
            <person name="Cuomo C."/>
            <person name="Litvintseva A."/>
            <person name="Chen Y."/>
            <person name="Heitman J."/>
            <person name="Sun S."/>
            <person name="Springer D."/>
            <person name="Dromer F."/>
            <person name="Young S.K."/>
            <person name="Zeng Q."/>
            <person name="Gargeya S."/>
            <person name="Fitzgerald M."/>
            <person name="Abouelleil A."/>
            <person name="Alvarado L."/>
            <person name="Berlin A.M."/>
            <person name="Chapman S.B."/>
            <person name="Dewar J."/>
            <person name="Goldberg J."/>
            <person name="Griggs A."/>
            <person name="Gujja S."/>
            <person name="Hansen M."/>
            <person name="Howarth C."/>
            <person name="Imamovic A."/>
            <person name="Larimer J."/>
            <person name="McCowan C."/>
            <person name="Murphy C."/>
            <person name="Pearson M."/>
            <person name="Priest M."/>
            <person name="Roberts A."/>
            <person name="Saif S."/>
            <person name="Shea T."/>
            <person name="Sykes S."/>
            <person name="Wortman J."/>
            <person name="Nusbaum C."/>
            <person name="Birren B."/>
        </authorList>
    </citation>
    <scope>NUCLEOTIDE SEQUENCE [LARGE SCALE GENOMIC DNA]</scope>
    <source>
        <strain evidence="2 3">BCC8398</strain>
    </source>
</reference>
<proteinExistence type="predicted"/>
<sequence length="413" mass="47250">MRVGLPLDMPYKVESEVATAHFLRTILQVPTPRILGYDSTNENELRFPWILMEFVPGQNFADKEWRDISMIKKRRLVTQLAHFHSRLFNHHFAYIGSLTTGNGSQNKSLTFNTGLAPGLTPPGRDTRLLSLITAILLMVLHLPNLSLLLALIYLWTKITKGQAQPVPPIGRCSSLDFFASSPSTSRGPFDTATEWVYTRLHDVRARWISGLQPNAPEAVLKRQLKMVHFTTRLLKCVPVLFDGTCSEDVMSLLAADLHWGNVMVDEDNDLVAYIDWEFITAVPLWAAATLPDIFPIRDYNEPKKERYPLRVIRGQLETGIGGVNKMYWFNLRDYEDTVLRNHFLAEMANINPGWTREYHNPKSKQKRDFLQMIIAAEGFGLFDPHYNTWLDRFERGESTAGVLEGLFDNWGND</sequence>
<keyword evidence="3" id="KW-1185">Reference proteome</keyword>
<protein>
    <submittedName>
        <fullName evidence="2">Uncharacterized protein</fullName>
    </submittedName>
</protein>
<dbReference type="EMBL" id="KV700138">
    <property type="protein sequence ID" value="OCF31046.1"/>
    <property type="molecule type" value="Genomic_DNA"/>
</dbReference>
<feature type="transmembrane region" description="Helical" evidence="1">
    <location>
        <begin position="128"/>
        <end position="155"/>
    </location>
</feature>
<dbReference type="OrthoDB" id="10003767at2759"/>
<dbReference type="SUPFAM" id="SSF56112">
    <property type="entry name" value="Protein kinase-like (PK-like)"/>
    <property type="match status" value="1"/>
</dbReference>
<dbReference type="Proteomes" id="UP000092666">
    <property type="component" value="Unassembled WGS sequence"/>
</dbReference>
<dbReference type="AlphaFoldDB" id="A0A1B9GJA9"/>
<name>A0A1B9GJA9_9TREE</name>
<dbReference type="InterPro" id="IPR051678">
    <property type="entry name" value="AGP_Transferase"/>
</dbReference>
<reference evidence="3" key="2">
    <citation type="submission" date="2013-12" db="EMBL/GenBank/DDBJ databases">
        <title>Evolution of pathogenesis and genome organization in the Tremellales.</title>
        <authorList>
            <person name="Cuomo C."/>
            <person name="Litvintseva A."/>
            <person name="Heitman J."/>
            <person name="Chen Y."/>
            <person name="Sun S."/>
            <person name="Springer D."/>
            <person name="Dromer F."/>
            <person name="Young S."/>
            <person name="Zeng Q."/>
            <person name="Chapman S."/>
            <person name="Gujja S."/>
            <person name="Saif S."/>
            <person name="Birren B."/>
        </authorList>
    </citation>
    <scope>NUCLEOTIDE SEQUENCE [LARGE SCALE GENOMIC DNA]</scope>
    <source>
        <strain evidence="3">BCC8398</strain>
    </source>
</reference>
<accession>A0A1B9GJA9</accession>
<dbReference type="InterPro" id="IPR011009">
    <property type="entry name" value="Kinase-like_dom_sf"/>
</dbReference>